<keyword evidence="2" id="KW-1185">Reference proteome</keyword>
<dbReference type="KEGG" id="nth:Nther_1526"/>
<dbReference type="STRING" id="457570.Nther_1526"/>
<dbReference type="InParanoid" id="B2A404"/>
<proteinExistence type="predicted"/>
<gene>
    <name evidence="1" type="ordered locus">Nther_1526</name>
</gene>
<dbReference type="EMBL" id="CP001034">
    <property type="protein sequence ID" value="ACB85106.1"/>
    <property type="molecule type" value="Genomic_DNA"/>
</dbReference>
<sequence length="345" mass="41459">MNYVSEDELNRLEKEERRFYHLTSLLWKKFANDKFKPYQKIENSVYKEMRNIEKRLHSSLVNELKNRDLETNLVKNQNGLNNILIVDYKNIFLNEEKILKDIFNALQNAFKIEEQFDFKKLYLEQNYTKINVIILECGKILNSVMYSFPLYRVLEGNNNNKLSFLDLMMPVYLEDSLIKKLNLEKWTTSIPDLNYTEKIMFKLSECYNYISHVIQFKYLEELIQNKEDTVGLNITQEYINSATDLINKRVQLCIDYCSYLLNSLDFSENNIKENAELQEIFNGIEVIYTNLLPTEMDNQTEDYNIKLNFEEMENWYNDFFHVLDGIYHIYKHLASYKIKTNTMDR</sequence>
<reference evidence="1 2" key="1">
    <citation type="submission" date="2008-04" db="EMBL/GenBank/DDBJ databases">
        <title>Complete sequence of chromosome of Natranaerobius thermophilus JW/NM-WN-LF.</title>
        <authorList>
            <consortium name="US DOE Joint Genome Institute"/>
            <person name="Copeland A."/>
            <person name="Lucas S."/>
            <person name="Lapidus A."/>
            <person name="Glavina del Rio T."/>
            <person name="Dalin E."/>
            <person name="Tice H."/>
            <person name="Bruce D."/>
            <person name="Goodwin L."/>
            <person name="Pitluck S."/>
            <person name="Chertkov O."/>
            <person name="Brettin T."/>
            <person name="Detter J.C."/>
            <person name="Han C."/>
            <person name="Kuske C.R."/>
            <person name="Schmutz J."/>
            <person name="Larimer F."/>
            <person name="Land M."/>
            <person name="Hauser L."/>
            <person name="Kyrpides N."/>
            <person name="Lykidis A."/>
            <person name="Mesbah N.M."/>
            <person name="Wiegel J."/>
        </authorList>
    </citation>
    <scope>NUCLEOTIDE SEQUENCE [LARGE SCALE GENOMIC DNA]</scope>
    <source>
        <strain evidence="2">ATCC BAA-1301 / DSM 18059 / JW/NM-WN-LF</strain>
    </source>
</reference>
<dbReference type="Proteomes" id="UP000001683">
    <property type="component" value="Chromosome"/>
</dbReference>
<evidence type="ECO:0000313" key="1">
    <source>
        <dbReference type="EMBL" id="ACB85106.1"/>
    </source>
</evidence>
<accession>B2A404</accession>
<dbReference type="RefSeq" id="WP_012447978.1">
    <property type="nucleotide sequence ID" value="NC_010718.1"/>
</dbReference>
<dbReference type="HOGENOM" id="CLU_803699_0_0_9"/>
<organism evidence="1 2">
    <name type="scientific">Natranaerobius thermophilus (strain ATCC BAA-1301 / DSM 18059 / JW/NM-WN-LF)</name>
    <dbReference type="NCBI Taxonomy" id="457570"/>
    <lineage>
        <taxon>Bacteria</taxon>
        <taxon>Bacillati</taxon>
        <taxon>Bacillota</taxon>
        <taxon>Clostridia</taxon>
        <taxon>Natranaerobiales</taxon>
        <taxon>Natranaerobiaceae</taxon>
        <taxon>Natranaerobius</taxon>
    </lineage>
</organism>
<dbReference type="OrthoDB" id="2677960at2"/>
<evidence type="ECO:0000313" key="2">
    <source>
        <dbReference type="Proteomes" id="UP000001683"/>
    </source>
</evidence>
<protein>
    <submittedName>
        <fullName evidence="1">Uncharacterized protein</fullName>
    </submittedName>
</protein>
<reference evidence="1 2" key="2">
    <citation type="journal article" date="2011" name="J. Bacteriol.">
        <title>Complete genome sequence of the anaerobic, halophilic alkalithermophile Natranaerobius thermophilus JW/NM-WN-LF.</title>
        <authorList>
            <person name="Zhao B."/>
            <person name="Mesbah N.M."/>
            <person name="Dalin E."/>
            <person name="Goodwin L."/>
            <person name="Nolan M."/>
            <person name="Pitluck S."/>
            <person name="Chertkov O."/>
            <person name="Brettin T.S."/>
            <person name="Han J."/>
            <person name="Larimer F.W."/>
            <person name="Land M.L."/>
            <person name="Hauser L."/>
            <person name="Kyrpides N."/>
            <person name="Wiegel J."/>
        </authorList>
    </citation>
    <scope>NUCLEOTIDE SEQUENCE [LARGE SCALE GENOMIC DNA]</scope>
    <source>
        <strain evidence="2">ATCC BAA-1301 / DSM 18059 / JW/NM-WN-LF</strain>
    </source>
</reference>
<name>B2A404_NATTJ</name>
<dbReference type="AlphaFoldDB" id="B2A404"/>